<protein>
    <submittedName>
        <fullName evidence="2">Uncharacterized protein</fullName>
    </submittedName>
</protein>
<reference evidence="2 3" key="1">
    <citation type="submission" date="2023-11" db="EMBL/GenBank/DDBJ databases">
        <title>An acidophilic fungus is an integral part of prey digestion in a carnivorous sundew plant.</title>
        <authorList>
            <person name="Tsai I.J."/>
        </authorList>
    </citation>
    <scope>NUCLEOTIDE SEQUENCE [LARGE SCALE GENOMIC DNA]</scope>
    <source>
        <strain evidence="2">169a</strain>
    </source>
</reference>
<evidence type="ECO:0000256" key="1">
    <source>
        <dbReference type="SAM" id="MobiDB-lite"/>
    </source>
</evidence>
<feature type="region of interest" description="Disordered" evidence="1">
    <location>
        <begin position="1"/>
        <end position="37"/>
    </location>
</feature>
<dbReference type="EMBL" id="CP138581">
    <property type="protein sequence ID" value="WPG98489.1"/>
    <property type="molecule type" value="Genomic_DNA"/>
</dbReference>
<dbReference type="AlphaFoldDB" id="A0AAQ3M0H5"/>
<accession>A0AAQ3M0H5</accession>
<name>A0AAQ3M0H5_9PEZI</name>
<feature type="compositionally biased region" description="Basic and acidic residues" evidence="1">
    <location>
        <begin position="1"/>
        <end position="17"/>
    </location>
</feature>
<sequence length="79" mass="9012">MPISKKDRVHREQKKAEAAGTRVPINPNGTPKKAPTPKSICAFCRKELDNKNLKVLEQHASTHSDEWTKEKCWPQIFTS</sequence>
<gene>
    <name evidence="2" type="ORF">R9X50_00128000</name>
</gene>
<organism evidence="2 3">
    <name type="scientific">Acrodontium crateriforme</name>
    <dbReference type="NCBI Taxonomy" id="150365"/>
    <lineage>
        <taxon>Eukaryota</taxon>
        <taxon>Fungi</taxon>
        <taxon>Dikarya</taxon>
        <taxon>Ascomycota</taxon>
        <taxon>Pezizomycotina</taxon>
        <taxon>Dothideomycetes</taxon>
        <taxon>Dothideomycetidae</taxon>
        <taxon>Mycosphaerellales</taxon>
        <taxon>Teratosphaeriaceae</taxon>
        <taxon>Acrodontium</taxon>
    </lineage>
</organism>
<evidence type="ECO:0000313" key="2">
    <source>
        <dbReference type="EMBL" id="WPG98489.1"/>
    </source>
</evidence>
<proteinExistence type="predicted"/>
<dbReference type="Proteomes" id="UP001303373">
    <property type="component" value="Chromosome 2"/>
</dbReference>
<keyword evidence="3" id="KW-1185">Reference proteome</keyword>
<evidence type="ECO:0000313" key="3">
    <source>
        <dbReference type="Proteomes" id="UP001303373"/>
    </source>
</evidence>